<comment type="caution">
    <text evidence="6">The sequence shown here is derived from an EMBL/GenBank/DDBJ whole genome shotgun (WGS) entry which is preliminary data.</text>
</comment>
<keyword evidence="7" id="KW-1185">Reference proteome</keyword>
<protein>
    <submittedName>
        <fullName evidence="6">Alpha-N-acetylglucosaminidase</fullName>
    </submittedName>
</protein>
<feature type="domain" description="Alpha-N-acetylglucosaminidase C-terminal" evidence="5">
    <location>
        <begin position="448"/>
        <end position="710"/>
    </location>
</feature>
<dbReference type="Pfam" id="PF12971">
    <property type="entry name" value="NAGLU_N"/>
    <property type="match status" value="1"/>
</dbReference>
<evidence type="ECO:0000259" key="4">
    <source>
        <dbReference type="Pfam" id="PF12971"/>
    </source>
</evidence>
<feature type="signal peptide" evidence="2">
    <location>
        <begin position="1"/>
        <end position="20"/>
    </location>
</feature>
<dbReference type="PANTHER" id="PTHR12872:SF1">
    <property type="entry name" value="ALPHA-N-ACETYLGLUCOSAMINIDASE"/>
    <property type="match status" value="1"/>
</dbReference>
<organism evidence="6 7">
    <name type="scientific">Niastella caeni</name>
    <dbReference type="NCBI Taxonomy" id="2569763"/>
    <lineage>
        <taxon>Bacteria</taxon>
        <taxon>Pseudomonadati</taxon>
        <taxon>Bacteroidota</taxon>
        <taxon>Chitinophagia</taxon>
        <taxon>Chitinophagales</taxon>
        <taxon>Chitinophagaceae</taxon>
        <taxon>Niastella</taxon>
    </lineage>
</organism>
<dbReference type="GO" id="GO:0016787">
    <property type="term" value="F:hydrolase activity"/>
    <property type="evidence" value="ECO:0007669"/>
    <property type="project" value="UniProtKB-KW"/>
</dbReference>
<dbReference type="InterPro" id="IPR024240">
    <property type="entry name" value="NAGLU_N"/>
</dbReference>
<dbReference type="RefSeq" id="WP_136577762.1">
    <property type="nucleotide sequence ID" value="NZ_STFF01000003.1"/>
</dbReference>
<dbReference type="Gene3D" id="3.30.379.10">
    <property type="entry name" value="Chitobiase/beta-hexosaminidase domain 2-like"/>
    <property type="match status" value="1"/>
</dbReference>
<keyword evidence="1" id="KW-0378">Hydrolase</keyword>
<dbReference type="Pfam" id="PF05089">
    <property type="entry name" value="NAGLU"/>
    <property type="match status" value="1"/>
</dbReference>
<dbReference type="EMBL" id="STFF01000003">
    <property type="protein sequence ID" value="THU39630.1"/>
    <property type="molecule type" value="Genomic_DNA"/>
</dbReference>
<dbReference type="GO" id="GO:0005975">
    <property type="term" value="P:carbohydrate metabolic process"/>
    <property type="evidence" value="ECO:0007669"/>
    <property type="project" value="UniProtKB-ARBA"/>
</dbReference>
<dbReference type="PANTHER" id="PTHR12872">
    <property type="entry name" value="ALPHA-N-ACETYLGLUCOSAMINIDASE"/>
    <property type="match status" value="1"/>
</dbReference>
<evidence type="ECO:0000256" key="2">
    <source>
        <dbReference type="SAM" id="SignalP"/>
    </source>
</evidence>
<feature type="domain" description="Alpha-N-acetylglucosaminidase N-terminal" evidence="4">
    <location>
        <begin position="25"/>
        <end position="103"/>
    </location>
</feature>
<evidence type="ECO:0000259" key="5">
    <source>
        <dbReference type="Pfam" id="PF12972"/>
    </source>
</evidence>
<evidence type="ECO:0000313" key="6">
    <source>
        <dbReference type="EMBL" id="THU39630.1"/>
    </source>
</evidence>
<dbReference type="InterPro" id="IPR024733">
    <property type="entry name" value="NAGLU_tim-barrel"/>
</dbReference>
<proteinExistence type="predicted"/>
<dbReference type="InterPro" id="IPR024732">
    <property type="entry name" value="NAGLU_C"/>
</dbReference>
<dbReference type="Pfam" id="PF12972">
    <property type="entry name" value="NAGLU_C"/>
    <property type="match status" value="1"/>
</dbReference>
<feature type="chain" id="PRO_5020378943" evidence="2">
    <location>
        <begin position="21"/>
        <end position="716"/>
    </location>
</feature>
<dbReference type="InterPro" id="IPR007781">
    <property type="entry name" value="NAGLU"/>
</dbReference>
<evidence type="ECO:0000313" key="7">
    <source>
        <dbReference type="Proteomes" id="UP000306918"/>
    </source>
</evidence>
<dbReference type="Gene3D" id="3.20.20.80">
    <property type="entry name" value="Glycosidases"/>
    <property type="match status" value="1"/>
</dbReference>
<keyword evidence="2" id="KW-0732">Signal</keyword>
<evidence type="ECO:0000259" key="3">
    <source>
        <dbReference type="Pfam" id="PF05089"/>
    </source>
</evidence>
<dbReference type="Gene3D" id="1.20.120.670">
    <property type="entry name" value="N-acetyl-b-d-glucoasminidase"/>
    <property type="match status" value="1"/>
</dbReference>
<dbReference type="InterPro" id="IPR029018">
    <property type="entry name" value="Hex-like_dom2"/>
</dbReference>
<dbReference type="AlphaFoldDB" id="A0A4S8HVJ8"/>
<sequence length="716" mass="81582">MRIQHITVMIMVACSLQVQAQTTTALNALIRRRVPFLNNKVVFTRIPNVQKDTASYYTKAQRLYIQYSGTTAAAFALNDYLRTYCGISFSHTGDQVKAPATLPEVKRAVPVAATFRYRYALNYCTYNYTMSFWNWKQWEHELDWMALNGVNLMLAPVGTEVVWQQVLQEMGFSEPDIRAYIPGPAFNAWWLMGNVQGWGGPVSDAMIQHWRSLQQHLLQRMRELGIQPVLQGFCGLVPSTIKKYFPGAQIVEQGSWGEGFVRPVFLLPQDSLFKKIAHKYYTHMRRLYGDAQFLGGDLFHEGGATGNIDLAETASLIQANMQQYYPGSTWVLQAWQDNPKKDFLKGLDVAHTLVLDLRGDADNNWERTNGFSGYPFIWCSMVNGGGTLGMEGRLLRILTEPFRAKATAAGRTMVGAGIVPEGIANNDVMYTSLLQAAWQTEITDVSAYLKKYVVARYGKYDADIYNAWQLLLQSAYVSHTNELTGAYESIFCARPDTNFITSASTWGCKKLPYDTAVFYKAAFCFAKAAARFTASDTYRYDLTDIWRQVIALKARQPYAAFMKAWQEHNTDAFKTSKEQFITLLKLQNRWTATNNGFCLRTWLQQAYQLLPDEKDKALTVWNAKVQITYWGHSSNPATLGHDYANKEWSGLLNDYYLPRWLAFFDYAEKRMQGTPAPWPDFFGMEKAWTEQRGTYADNKGEDGIVILPEVMNIIMK</sequence>
<reference evidence="6 7" key="1">
    <citation type="submission" date="2019-04" db="EMBL/GenBank/DDBJ databases">
        <title>Niastella caeni sp. nov., isolated from activated sludge.</title>
        <authorList>
            <person name="Sheng M."/>
        </authorList>
    </citation>
    <scope>NUCLEOTIDE SEQUENCE [LARGE SCALE GENOMIC DNA]</scope>
    <source>
        <strain evidence="6 7">HX-2-15</strain>
    </source>
</reference>
<feature type="domain" description="Alpha-N-acetylglucosaminidase tim-barrel" evidence="3">
    <location>
        <begin position="118"/>
        <end position="439"/>
    </location>
</feature>
<dbReference type="OrthoDB" id="179563at2"/>
<dbReference type="Proteomes" id="UP000306918">
    <property type="component" value="Unassembled WGS sequence"/>
</dbReference>
<gene>
    <name evidence="6" type="ORF">FAM09_14115</name>
</gene>
<accession>A0A4S8HVJ8</accession>
<name>A0A4S8HVJ8_9BACT</name>
<evidence type="ECO:0000256" key="1">
    <source>
        <dbReference type="ARBA" id="ARBA00022801"/>
    </source>
</evidence>